<accession>A0A9P4WCA8</accession>
<evidence type="ECO:0000259" key="2">
    <source>
        <dbReference type="Pfam" id="PF14475"/>
    </source>
</evidence>
<organism evidence="3 4">
    <name type="scientific">Curvularia kusanoi</name>
    <name type="common">Cochliobolus kusanoi</name>
    <dbReference type="NCBI Taxonomy" id="90978"/>
    <lineage>
        <taxon>Eukaryota</taxon>
        <taxon>Fungi</taxon>
        <taxon>Dikarya</taxon>
        <taxon>Ascomycota</taxon>
        <taxon>Pezizomycotina</taxon>
        <taxon>Dothideomycetes</taxon>
        <taxon>Pleosporomycetidae</taxon>
        <taxon>Pleosporales</taxon>
        <taxon>Pleosporineae</taxon>
        <taxon>Pleosporaceae</taxon>
        <taxon>Curvularia</taxon>
    </lineage>
</organism>
<feature type="region of interest" description="Disordered" evidence="1">
    <location>
        <begin position="50"/>
        <end position="275"/>
    </location>
</feature>
<dbReference type="InterPro" id="IPR028095">
    <property type="entry name" value="Mso1_N_dom"/>
</dbReference>
<dbReference type="Proteomes" id="UP000801428">
    <property type="component" value="Unassembled WGS sequence"/>
</dbReference>
<feature type="compositionally biased region" description="Low complexity" evidence="1">
    <location>
        <begin position="68"/>
        <end position="81"/>
    </location>
</feature>
<keyword evidence="4" id="KW-1185">Reference proteome</keyword>
<feature type="compositionally biased region" description="Low complexity" evidence="1">
    <location>
        <begin position="98"/>
        <end position="113"/>
    </location>
</feature>
<dbReference type="EMBL" id="SWKU01000010">
    <property type="protein sequence ID" value="KAF3002996.1"/>
    <property type="molecule type" value="Genomic_DNA"/>
</dbReference>
<name>A0A9P4WCA8_CURKU</name>
<evidence type="ECO:0000313" key="3">
    <source>
        <dbReference type="EMBL" id="KAF3002996.1"/>
    </source>
</evidence>
<gene>
    <name evidence="3" type="ORF">E8E13_005518</name>
</gene>
<reference evidence="3" key="1">
    <citation type="submission" date="2019-04" db="EMBL/GenBank/DDBJ databases">
        <title>Sequencing of skin fungus with MAO and IRED activity.</title>
        <authorList>
            <person name="Marsaioli A.J."/>
            <person name="Bonatto J.M.C."/>
            <person name="Reis Junior O."/>
        </authorList>
    </citation>
    <scope>NUCLEOTIDE SEQUENCE</scope>
    <source>
        <strain evidence="3">30M1</strain>
    </source>
</reference>
<comment type="caution">
    <text evidence="3">The sequence shown here is derived from an EMBL/GenBank/DDBJ whole genome shotgun (WGS) entry which is preliminary data.</text>
</comment>
<evidence type="ECO:0000313" key="4">
    <source>
        <dbReference type="Proteomes" id="UP000801428"/>
    </source>
</evidence>
<evidence type="ECO:0000256" key="1">
    <source>
        <dbReference type="SAM" id="MobiDB-lite"/>
    </source>
</evidence>
<sequence length="275" mass="28826">MSSYLNNLLTNTTSRYTNLRRQLLSDENDGDTEEDSHISRVLRAYYTEKGRPYPQWLPPDPRAPQPQPAQQQFVSSRQQAQGAPVGRGGGLSDLWDSPAPQQQAQQPLSLRRGAGPGAGGRPLQGRMGSSLTPEPQSQGRPLPSQRAGSYQSSLAAGGRAGADPSPPPSAGSGTTAQERLKQRLWGSGRSSSPTQSTSSAGSGPPARGSYERPAAGGRVPYPDDRNYSSSSVGGGRQQASSGDYDPYAPSNYGGAPQRGAPGGGRVGLPSGPRMR</sequence>
<feature type="compositionally biased region" description="Polar residues" evidence="1">
    <location>
        <begin position="127"/>
        <end position="139"/>
    </location>
</feature>
<feature type="compositionally biased region" description="Low complexity" evidence="1">
    <location>
        <begin position="186"/>
        <end position="208"/>
    </location>
</feature>
<feature type="compositionally biased region" description="Polar residues" evidence="1">
    <location>
        <begin position="227"/>
        <end position="241"/>
    </location>
</feature>
<feature type="domain" description="Mso1 N-terminal" evidence="2">
    <location>
        <begin position="19"/>
        <end position="57"/>
    </location>
</feature>
<feature type="compositionally biased region" description="Pro residues" evidence="1">
    <location>
        <begin position="55"/>
        <end position="67"/>
    </location>
</feature>
<dbReference type="AlphaFoldDB" id="A0A9P4WCA8"/>
<dbReference type="OrthoDB" id="2683368at2759"/>
<proteinExistence type="predicted"/>
<dbReference type="Pfam" id="PF14475">
    <property type="entry name" value="Mso1_Sec1_bdg"/>
    <property type="match status" value="1"/>
</dbReference>
<protein>
    <recommendedName>
        <fullName evidence="2">Mso1 N-terminal domain-containing protein</fullName>
    </recommendedName>
</protein>